<organism evidence="3 4">
    <name type="scientific">Sphingorhabdus lacus</name>
    <dbReference type="NCBI Taxonomy" id="392610"/>
    <lineage>
        <taxon>Bacteria</taxon>
        <taxon>Pseudomonadati</taxon>
        <taxon>Pseudomonadota</taxon>
        <taxon>Alphaproteobacteria</taxon>
        <taxon>Sphingomonadales</taxon>
        <taxon>Sphingomonadaceae</taxon>
        <taxon>Sphingorhabdus</taxon>
    </lineage>
</organism>
<dbReference type="EMBL" id="CP035733">
    <property type="protein sequence ID" value="QGY79948.1"/>
    <property type="molecule type" value="Genomic_DNA"/>
</dbReference>
<feature type="compositionally biased region" description="Polar residues" evidence="1">
    <location>
        <begin position="1"/>
        <end position="12"/>
    </location>
</feature>
<evidence type="ECO:0000259" key="2">
    <source>
        <dbReference type="Pfam" id="PF07238"/>
    </source>
</evidence>
<evidence type="ECO:0000313" key="3">
    <source>
        <dbReference type="EMBL" id="QGY79948.1"/>
    </source>
</evidence>
<protein>
    <submittedName>
        <fullName evidence="3">PilZ domain-containing protein</fullName>
    </submittedName>
</protein>
<dbReference type="AlphaFoldDB" id="A0A6I6L6D3"/>
<accession>A0A6I6L6D3</accession>
<dbReference type="Proteomes" id="UP000428803">
    <property type="component" value="Chromosome"/>
</dbReference>
<dbReference type="Pfam" id="PF07238">
    <property type="entry name" value="PilZ"/>
    <property type="match status" value="1"/>
</dbReference>
<keyword evidence="4" id="KW-1185">Reference proteome</keyword>
<reference evidence="4" key="1">
    <citation type="submission" date="2019-01" db="EMBL/GenBank/DDBJ databases">
        <title>Sphingorhabdus lacus sp.nov., isolated from an oligotrophic freshwater lake.</title>
        <authorList>
            <person name="Park M."/>
        </authorList>
    </citation>
    <scope>NUCLEOTIDE SEQUENCE [LARGE SCALE GENOMIC DNA]</scope>
    <source>
        <strain evidence="4">IMCC1753</strain>
    </source>
</reference>
<gene>
    <name evidence="3" type="ORF">EUU25_04545</name>
</gene>
<dbReference type="GO" id="GO:0035438">
    <property type="term" value="F:cyclic-di-GMP binding"/>
    <property type="evidence" value="ECO:0007669"/>
    <property type="project" value="InterPro"/>
</dbReference>
<dbReference type="Gene3D" id="2.40.10.220">
    <property type="entry name" value="predicted glycosyltransferase like domains"/>
    <property type="match status" value="1"/>
</dbReference>
<sequence>MLKPSKTTTGNQVRYRKGTRRASRIEVDIDSGNGNWQKFSVVNLSQQGCNIDSAEWKFRIGESLSVKFAEMPRIRCSVRWVRDGQVGIEFTVPLSAEMVDGITR</sequence>
<dbReference type="RefSeq" id="WP_158898695.1">
    <property type="nucleotide sequence ID" value="NZ_CP035733.1"/>
</dbReference>
<proteinExistence type="predicted"/>
<feature type="domain" description="PilZ" evidence="2">
    <location>
        <begin position="16"/>
        <end position="98"/>
    </location>
</feature>
<dbReference type="KEGG" id="slaa:EUU25_04545"/>
<dbReference type="InterPro" id="IPR009875">
    <property type="entry name" value="PilZ_domain"/>
</dbReference>
<name>A0A6I6L6D3_9SPHN</name>
<evidence type="ECO:0000313" key="4">
    <source>
        <dbReference type="Proteomes" id="UP000428803"/>
    </source>
</evidence>
<dbReference type="SUPFAM" id="SSF141371">
    <property type="entry name" value="PilZ domain-like"/>
    <property type="match status" value="1"/>
</dbReference>
<dbReference type="OrthoDB" id="7391081at2"/>
<evidence type="ECO:0000256" key="1">
    <source>
        <dbReference type="SAM" id="MobiDB-lite"/>
    </source>
</evidence>
<feature type="region of interest" description="Disordered" evidence="1">
    <location>
        <begin position="1"/>
        <end position="20"/>
    </location>
</feature>